<accession>A0A7W6CE34</accession>
<evidence type="ECO:0000256" key="8">
    <source>
        <dbReference type="SAM" id="SignalP"/>
    </source>
</evidence>
<keyword evidence="2" id="KW-0719">Serine esterase</keyword>
<organism evidence="9 10">
    <name type="scientific">Novosphingobium sediminicola</name>
    <dbReference type="NCBI Taxonomy" id="563162"/>
    <lineage>
        <taxon>Bacteria</taxon>
        <taxon>Pseudomonadati</taxon>
        <taxon>Pseudomonadota</taxon>
        <taxon>Alphaproteobacteria</taxon>
        <taxon>Sphingomonadales</taxon>
        <taxon>Sphingomonadaceae</taxon>
        <taxon>Novosphingobium</taxon>
    </lineage>
</organism>
<comment type="similarity">
    <text evidence="1">Belongs to the tannase family.</text>
</comment>
<dbReference type="InterPro" id="IPR029058">
    <property type="entry name" value="AB_hydrolase_fold"/>
</dbReference>
<evidence type="ECO:0000313" key="9">
    <source>
        <dbReference type="EMBL" id="MBB3953790.1"/>
    </source>
</evidence>
<dbReference type="Pfam" id="PF07519">
    <property type="entry name" value="Tannase"/>
    <property type="match status" value="1"/>
</dbReference>
<dbReference type="EC" id="3.1.1.73" evidence="9"/>
<dbReference type="InterPro" id="IPR011118">
    <property type="entry name" value="Tannase/feruloyl_esterase"/>
</dbReference>
<keyword evidence="10" id="KW-1185">Reference proteome</keyword>
<dbReference type="PANTHER" id="PTHR33938:SF15">
    <property type="entry name" value="FERULOYL ESTERASE B-RELATED"/>
    <property type="match status" value="1"/>
</dbReference>
<protein>
    <submittedName>
        <fullName evidence="9">Feruloyl esterase</fullName>
        <ecNumber evidence="9">3.1.1.73</ecNumber>
    </submittedName>
</protein>
<evidence type="ECO:0000256" key="4">
    <source>
        <dbReference type="ARBA" id="ARBA00022729"/>
    </source>
</evidence>
<feature type="signal peptide" evidence="8">
    <location>
        <begin position="1"/>
        <end position="23"/>
    </location>
</feature>
<dbReference type="AlphaFoldDB" id="A0A7W6CE34"/>
<gene>
    <name evidence="9" type="ORF">GGR38_000717</name>
</gene>
<evidence type="ECO:0000256" key="2">
    <source>
        <dbReference type="ARBA" id="ARBA00022487"/>
    </source>
</evidence>
<reference evidence="9 10" key="1">
    <citation type="submission" date="2020-08" db="EMBL/GenBank/DDBJ databases">
        <title>Genomic Encyclopedia of Type Strains, Phase IV (KMG-IV): sequencing the most valuable type-strain genomes for metagenomic binning, comparative biology and taxonomic classification.</title>
        <authorList>
            <person name="Goeker M."/>
        </authorList>
    </citation>
    <scope>NUCLEOTIDE SEQUENCE [LARGE SCALE GENOMIC DNA]</scope>
    <source>
        <strain evidence="9 10">DSM 27057</strain>
    </source>
</reference>
<comment type="caution">
    <text evidence="9">The sequence shown here is derived from an EMBL/GenBank/DDBJ whole genome shotgun (WGS) entry which is preliminary data.</text>
</comment>
<dbReference type="SUPFAM" id="SSF53474">
    <property type="entry name" value="alpha/beta-Hydrolases"/>
    <property type="match status" value="1"/>
</dbReference>
<keyword evidence="3" id="KW-0479">Metal-binding</keyword>
<proteinExistence type="inferred from homology"/>
<keyword evidence="7" id="KW-1015">Disulfide bond</keyword>
<evidence type="ECO:0000256" key="7">
    <source>
        <dbReference type="ARBA" id="ARBA00023157"/>
    </source>
</evidence>
<keyword evidence="4 8" id="KW-0732">Signal</keyword>
<evidence type="ECO:0000256" key="1">
    <source>
        <dbReference type="ARBA" id="ARBA00006249"/>
    </source>
</evidence>
<evidence type="ECO:0000256" key="6">
    <source>
        <dbReference type="ARBA" id="ARBA00022837"/>
    </source>
</evidence>
<evidence type="ECO:0000256" key="5">
    <source>
        <dbReference type="ARBA" id="ARBA00022801"/>
    </source>
</evidence>
<dbReference type="Proteomes" id="UP000548867">
    <property type="component" value="Unassembled WGS sequence"/>
</dbReference>
<name>A0A7W6CE34_9SPHN</name>
<feature type="chain" id="PRO_5031373446" evidence="8">
    <location>
        <begin position="24"/>
        <end position="573"/>
    </location>
</feature>
<keyword evidence="5 9" id="KW-0378">Hydrolase</keyword>
<dbReference type="GO" id="GO:0030600">
    <property type="term" value="F:feruloyl esterase activity"/>
    <property type="evidence" value="ECO:0007669"/>
    <property type="project" value="UniProtKB-EC"/>
</dbReference>
<dbReference type="RefSeq" id="WP_183622710.1">
    <property type="nucleotide sequence ID" value="NZ_JACIDX010000002.1"/>
</dbReference>
<evidence type="ECO:0000313" key="10">
    <source>
        <dbReference type="Proteomes" id="UP000548867"/>
    </source>
</evidence>
<sequence>MSRALRRAALAGLMLGAPGIAHAASCEDLAGVKLADGAITATQSVTSLDAVSPALAKESAAPFCRVTGTLTPTPDSQIKFEVWLPLERAWNGKFQAVGNGGFFGFLNHRGALGGVKRGYATMTSDLGHTNRPGASEDSSWARGHGAKVVDYAYRAEHLSVLASKTILAAFYGRPADHAYYTGCSAGGIQGLTELLRYQSDFDGYVIGNATPDHVGQELGAMWNTLQASLKYPADALKPAQVSAIHEEVLKQCVAASGGLAGDRFLTDPRLCHFRVEALACKAGEGVTCLSPRQVAIVRAIYLGPRNSRNGEEHLAGIMPGSELTWDRYFTGKTNPAKADRPWAGFMMDMAYGDPDYLEGQKYQSFDFDRDVTKLRTAMVGGETLDASWNTRNRDLDAFAGAGGKVIQYHGWDDPNIPPMEAVKFRKSLIESIVKRRKLTPAKAEALVDSYYHLFMVPGLGHCSGGDGPWNIGQSGPAPGMPTDGEHDLLSALENWVERGVEPKRVIGAHLAGGAPGPGNPNGGGANAAPDMTRPICAYPAVASYRGSGDKNDAASFTCIAPPAGRTKGKGIVS</sequence>
<dbReference type="PANTHER" id="PTHR33938">
    <property type="entry name" value="FERULOYL ESTERASE B-RELATED"/>
    <property type="match status" value="1"/>
</dbReference>
<dbReference type="EMBL" id="JACIDX010000002">
    <property type="protein sequence ID" value="MBB3953790.1"/>
    <property type="molecule type" value="Genomic_DNA"/>
</dbReference>
<keyword evidence="6" id="KW-0106">Calcium</keyword>
<dbReference type="GO" id="GO:0046872">
    <property type="term" value="F:metal ion binding"/>
    <property type="evidence" value="ECO:0007669"/>
    <property type="project" value="UniProtKB-KW"/>
</dbReference>
<evidence type="ECO:0000256" key="3">
    <source>
        <dbReference type="ARBA" id="ARBA00022723"/>
    </source>
</evidence>